<dbReference type="RefSeq" id="WP_055682626.1">
    <property type="nucleotide sequence ID" value="NZ_CXPG01000020.1"/>
</dbReference>
<dbReference type="EMBL" id="CXPG01000020">
    <property type="protein sequence ID" value="CTQ33182.1"/>
    <property type="molecule type" value="Genomic_DNA"/>
</dbReference>
<evidence type="ECO:0000313" key="3">
    <source>
        <dbReference type="Proteomes" id="UP000048908"/>
    </source>
</evidence>
<name>A0A0M6XR41_9RHOB</name>
<feature type="domain" description="Endonuclease/exonuclease/phosphatase" evidence="1">
    <location>
        <begin position="7"/>
        <end position="265"/>
    </location>
</feature>
<dbReference type="GO" id="GO:0003824">
    <property type="term" value="F:catalytic activity"/>
    <property type="evidence" value="ECO:0007669"/>
    <property type="project" value="InterPro"/>
</dbReference>
<proteinExistence type="predicted"/>
<keyword evidence="3" id="KW-1185">Reference proteome</keyword>
<reference evidence="2 3" key="1">
    <citation type="submission" date="2015-07" db="EMBL/GenBank/DDBJ databases">
        <authorList>
            <person name="Noorani M."/>
        </authorList>
    </citation>
    <scope>NUCLEOTIDE SEQUENCE [LARGE SCALE GENOMIC DNA]</scope>
    <source>
        <strain evidence="2 3">CECT 5088</strain>
    </source>
</reference>
<sequence>MLRDLRAARDDQAEAALAVIAAADPDVILLLDVDWDVAGEGLATLQDRLGYDHALALQPNSGVPSGFDLDGDGTTHEARDALGYGRFTGDSGMALLSRLPLGPAKDLSATLWADRAETEGLLPEAARGVVPLATTAQWVVPLEVGDTTLTLVTMAAGTPVFDGPEDRNGLRNRAELEHVAELAREVPLPVVLGRSNLDPDTGEGYRDAMRALLDLPALQDPMPRAPDGTDDTVAWSGPGPMRVDYVLPARDLTVTGSGVIWPGDDDPLAAAARDAGPARLVWVDVALP</sequence>
<dbReference type="STRING" id="282197.SAMN04488517_10210"/>
<evidence type="ECO:0000313" key="2">
    <source>
        <dbReference type="EMBL" id="CTQ33182.1"/>
    </source>
</evidence>
<dbReference type="AlphaFoldDB" id="A0A0M6XR41"/>
<dbReference type="Gene3D" id="3.60.10.10">
    <property type="entry name" value="Endonuclease/exonuclease/phosphatase"/>
    <property type="match status" value="1"/>
</dbReference>
<organism evidence="2 3">
    <name type="scientific">Jannaschia rubra</name>
    <dbReference type="NCBI Taxonomy" id="282197"/>
    <lineage>
        <taxon>Bacteria</taxon>
        <taxon>Pseudomonadati</taxon>
        <taxon>Pseudomonadota</taxon>
        <taxon>Alphaproteobacteria</taxon>
        <taxon>Rhodobacterales</taxon>
        <taxon>Roseobacteraceae</taxon>
        <taxon>Jannaschia</taxon>
    </lineage>
</organism>
<dbReference type="Pfam" id="PF03372">
    <property type="entry name" value="Exo_endo_phos"/>
    <property type="match status" value="1"/>
</dbReference>
<gene>
    <name evidence="2" type="ORF">JAN5088_01962</name>
</gene>
<accession>A0A0M6XR41</accession>
<dbReference type="Proteomes" id="UP000048908">
    <property type="component" value="Unassembled WGS sequence"/>
</dbReference>
<evidence type="ECO:0000259" key="1">
    <source>
        <dbReference type="Pfam" id="PF03372"/>
    </source>
</evidence>
<dbReference type="InterPro" id="IPR036691">
    <property type="entry name" value="Endo/exonu/phosph_ase_sf"/>
</dbReference>
<dbReference type="InterPro" id="IPR005135">
    <property type="entry name" value="Endo/exonuclease/phosphatase"/>
</dbReference>
<dbReference type="SUPFAM" id="SSF56219">
    <property type="entry name" value="DNase I-like"/>
    <property type="match status" value="1"/>
</dbReference>
<protein>
    <recommendedName>
        <fullName evidence="1">Endonuclease/exonuclease/phosphatase domain-containing protein</fullName>
    </recommendedName>
</protein>